<dbReference type="PROSITE" id="PS51257">
    <property type="entry name" value="PROKAR_LIPOPROTEIN"/>
    <property type="match status" value="1"/>
</dbReference>
<dbReference type="InterPro" id="IPR000073">
    <property type="entry name" value="AB_hydrolase_1"/>
</dbReference>
<dbReference type="InterPro" id="IPR051044">
    <property type="entry name" value="MAG_DAG_Lipase"/>
</dbReference>
<keyword evidence="4" id="KW-1185">Reference proteome</keyword>
<dbReference type="PANTHER" id="PTHR11614">
    <property type="entry name" value="PHOSPHOLIPASE-RELATED"/>
    <property type="match status" value="1"/>
</dbReference>
<dbReference type="InterPro" id="IPR022742">
    <property type="entry name" value="Hydrolase_4"/>
</dbReference>
<dbReference type="SUPFAM" id="SSF53474">
    <property type="entry name" value="alpha/beta-Hydrolases"/>
    <property type="match status" value="1"/>
</dbReference>
<evidence type="ECO:0000259" key="2">
    <source>
        <dbReference type="Pfam" id="PF12146"/>
    </source>
</evidence>
<dbReference type="PRINTS" id="PR00111">
    <property type="entry name" value="ABHYDROLASE"/>
</dbReference>
<dbReference type="GO" id="GO:0016787">
    <property type="term" value="F:hydrolase activity"/>
    <property type="evidence" value="ECO:0007669"/>
    <property type="project" value="UniProtKB-KW"/>
</dbReference>
<dbReference type="Gene3D" id="3.40.50.1820">
    <property type="entry name" value="alpha/beta hydrolase"/>
    <property type="match status" value="1"/>
</dbReference>
<dbReference type="Pfam" id="PF12146">
    <property type="entry name" value="Hydrolase_4"/>
    <property type="match status" value="1"/>
</dbReference>
<accession>A0ABQ5U4E5</accession>
<proteinExistence type="predicted"/>
<reference evidence="3" key="1">
    <citation type="journal article" date="2014" name="Int. J. Syst. Evol. Microbiol.">
        <title>Complete genome of a new Firmicutes species belonging to the dominant human colonic microbiota ('Ruminococcus bicirculans') reveals two chromosomes and a selective capacity to utilize plant glucans.</title>
        <authorList>
            <consortium name="NISC Comparative Sequencing Program"/>
            <person name="Wegmann U."/>
            <person name="Louis P."/>
            <person name="Goesmann A."/>
            <person name="Henrissat B."/>
            <person name="Duncan S.H."/>
            <person name="Flint H.J."/>
        </authorList>
    </citation>
    <scope>NUCLEOTIDE SEQUENCE</scope>
    <source>
        <strain evidence="3">NBRC 103408</strain>
    </source>
</reference>
<keyword evidence="1" id="KW-0732">Signal</keyword>
<feature type="signal peptide" evidence="1">
    <location>
        <begin position="1"/>
        <end position="23"/>
    </location>
</feature>
<comment type="caution">
    <text evidence="3">The sequence shown here is derived from an EMBL/GenBank/DDBJ whole genome shotgun (WGS) entry which is preliminary data.</text>
</comment>
<evidence type="ECO:0000313" key="3">
    <source>
        <dbReference type="EMBL" id="GLQ07009.1"/>
    </source>
</evidence>
<dbReference type="EMBL" id="BSNF01000008">
    <property type="protein sequence ID" value="GLQ07009.1"/>
    <property type="molecule type" value="Genomic_DNA"/>
</dbReference>
<name>A0ABQ5U4E5_9PROT</name>
<protein>
    <submittedName>
        <fullName evidence="3">Alpha/beta hydrolase</fullName>
    </submittedName>
</protein>
<reference evidence="3" key="2">
    <citation type="submission" date="2023-01" db="EMBL/GenBank/DDBJ databases">
        <title>Draft genome sequence of Sneathiella chinensis strain NBRC 103408.</title>
        <authorList>
            <person name="Sun Q."/>
            <person name="Mori K."/>
        </authorList>
    </citation>
    <scope>NUCLEOTIDE SEQUENCE</scope>
    <source>
        <strain evidence="3">NBRC 103408</strain>
    </source>
</reference>
<dbReference type="Proteomes" id="UP001161409">
    <property type="component" value="Unassembled WGS sequence"/>
</dbReference>
<dbReference type="RefSeq" id="WP_169561095.1">
    <property type="nucleotide sequence ID" value="NZ_BSNF01000008.1"/>
</dbReference>
<sequence length="321" mass="35047">MLKTVRVFLLCLVAVACSPVVQKAGDGVQAPQLLAERFVTADGYSLPLRVWKAPEERAVVIAVHGFNDYSNAFTFPASWWQGRGISTYAYDQRGFGETLNRGIWAGEDLLTRDLAAVVTAVRRDHPEKPVFLLGESMGGAVVMTAVTGEAFPDVDGIILSAPAVWGWQALNPLYKVSLWVAAHLLPGVTATGQGLGIQASDNIPMLRGLGADPLFIKETRFDAMYGVVGLMDRAYDVAAELEPDILVLYGANDEVIPRHPVEDVVARLPEGADVVLYEQGWHLLLRDLQAEVVWRDIESWIASRTLPSGKRVATLPLFPDD</sequence>
<feature type="domain" description="Serine aminopeptidase S33" evidence="2">
    <location>
        <begin position="55"/>
        <end position="288"/>
    </location>
</feature>
<dbReference type="InterPro" id="IPR029058">
    <property type="entry name" value="AB_hydrolase_fold"/>
</dbReference>
<feature type="chain" id="PRO_5045080175" evidence="1">
    <location>
        <begin position="24"/>
        <end position="321"/>
    </location>
</feature>
<keyword evidence="3" id="KW-0378">Hydrolase</keyword>
<organism evidence="3 4">
    <name type="scientific">Sneathiella chinensis</name>
    <dbReference type="NCBI Taxonomy" id="349750"/>
    <lineage>
        <taxon>Bacteria</taxon>
        <taxon>Pseudomonadati</taxon>
        <taxon>Pseudomonadota</taxon>
        <taxon>Alphaproteobacteria</taxon>
        <taxon>Sneathiellales</taxon>
        <taxon>Sneathiellaceae</taxon>
        <taxon>Sneathiella</taxon>
    </lineage>
</organism>
<evidence type="ECO:0000313" key="4">
    <source>
        <dbReference type="Proteomes" id="UP001161409"/>
    </source>
</evidence>
<evidence type="ECO:0000256" key="1">
    <source>
        <dbReference type="SAM" id="SignalP"/>
    </source>
</evidence>
<gene>
    <name evidence="3" type="ORF">GCM10007924_22300</name>
</gene>